<protein>
    <recommendedName>
        <fullName evidence="1">Histidine kinase/HSP90-like ATPase domain-containing protein</fullName>
    </recommendedName>
</protein>
<feature type="domain" description="Histidine kinase/HSP90-like ATPase" evidence="1">
    <location>
        <begin position="10"/>
        <end position="57"/>
    </location>
</feature>
<dbReference type="Proteomes" id="UP001165962">
    <property type="component" value="Unassembled WGS sequence"/>
</dbReference>
<reference evidence="2" key="1">
    <citation type="submission" date="2020-03" db="EMBL/GenBank/DDBJ databases">
        <title>Draft sequencing of Paenibacilllus sp. S3N08.</title>
        <authorList>
            <person name="Kim D.-U."/>
        </authorList>
    </citation>
    <scope>NUCLEOTIDE SEQUENCE</scope>
    <source>
        <strain evidence="2">S3N08</strain>
    </source>
</reference>
<proteinExistence type="predicted"/>
<dbReference type="SUPFAM" id="SSF55874">
    <property type="entry name" value="ATPase domain of HSP90 chaperone/DNA topoisomerase II/histidine kinase"/>
    <property type="match status" value="1"/>
</dbReference>
<dbReference type="Pfam" id="PF02518">
    <property type="entry name" value="HATPase_c"/>
    <property type="match status" value="1"/>
</dbReference>
<evidence type="ECO:0000259" key="1">
    <source>
        <dbReference type="Pfam" id="PF02518"/>
    </source>
</evidence>
<organism evidence="2 3">
    <name type="scientific">Paenibacillus agricola</name>
    <dbReference type="NCBI Taxonomy" id="2716264"/>
    <lineage>
        <taxon>Bacteria</taxon>
        <taxon>Bacillati</taxon>
        <taxon>Bacillota</taxon>
        <taxon>Bacilli</taxon>
        <taxon>Bacillales</taxon>
        <taxon>Paenibacillaceae</taxon>
        <taxon>Paenibacillus</taxon>
    </lineage>
</organism>
<dbReference type="InterPro" id="IPR003594">
    <property type="entry name" value="HATPase_dom"/>
</dbReference>
<dbReference type="EMBL" id="JAAOIW010000010">
    <property type="protein sequence ID" value="NHN33072.1"/>
    <property type="molecule type" value="Genomic_DNA"/>
</dbReference>
<comment type="caution">
    <text evidence="2">The sequence shown here is derived from an EMBL/GenBank/DDBJ whole genome shotgun (WGS) entry which is preliminary data.</text>
</comment>
<sequence length="57" mass="6358">MISISLLSNERAFRNLLDNAIRYGNEGHFLGIVLLGIVLTEEEVYITVKDRGRGIAP</sequence>
<keyword evidence="3" id="KW-1185">Reference proteome</keyword>
<dbReference type="Gene3D" id="3.30.565.10">
    <property type="entry name" value="Histidine kinase-like ATPase, C-terminal domain"/>
    <property type="match status" value="1"/>
</dbReference>
<dbReference type="InterPro" id="IPR036890">
    <property type="entry name" value="HATPase_C_sf"/>
</dbReference>
<evidence type="ECO:0000313" key="3">
    <source>
        <dbReference type="Proteomes" id="UP001165962"/>
    </source>
</evidence>
<name>A0ABX0JDX4_9BACL</name>
<accession>A0ABX0JDX4</accession>
<evidence type="ECO:0000313" key="2">
    <source>
        <dbReference type="EMBL" id="NHN33072.1"/>
    </source>
</evidence>
<gene>
    <name evidence="2" type="ORF">G9U52_24960</name>
</gene>